<accession>A0ABV1KPQ4</accession>
<reference evidence="8 9" key="1">
    <citation type="journal article" date="2023" name="Genome Announc.">
        <title>Pan-Genome Analyses of the Genus Cohnella and Proposal of the Novel Species Cohnella silvisoli sp. nov., Isolated from Forest Soil.</title>
        <authorList>
            <person name="Wang C."/>
            <person name="Mao L."/>
            <person name="Bao G."/>
            <person name="Zhu H."/>
        </authorList>
    </citation>
    <scope>NUCLEOTIDE SEQUENCE [LARGE SCALE GENOMIC DNA]</scope>
    <source>
        <strain evidence="8 9">NL03-T5-1</strain>
    </source>
</reference>
<evidence type="ECO:0000256" key="2">
    <source>
        <dbReference type="ARBA" id="ARBA00022670"/>
    </source>
</evidence>
<dbReference type="InterPro" id="IPR050131">
    <property type="entry name" value="Peptidase_S8_subtilisin-like"/>
</dbReference>
<dbReference type="PANTHER" id="PTHR43806:SF11">
    <property type="entry name" value="CEREVISIN-RELATED"/>
    <property type="match status" value="1"/>
</dbReference>
<comment type="similarity">
    <text evidence="1 5">Belongs to the peptidase S8 family.</text>
</comment>
<evidence type="ECO:0000259" key="7">
    <source>
        <dbReference type="Pfam" id="PF00082"/>
    </source>
</evidence>
<dbReference type="PROSITE" id="PS51892">
    <property type="entry name" value="SUBTILASE"/>
    <property type="match status" value="1"/>
</dbReference>
<dbReference type="PANTHER" id="PTHR43806">
    <property type="entry name" value="PEPTIDASE S8"/>
    <property type="match status" value="1"/>
</dbReference>
<dbReference type="SUPFAM" id="SSF52743">
    <property type="entry name" value="Subtilisin-like"/>
    <property type="match status" value="1"/>
</dbReference>
<dbReference type="EMBL" id="JASKHM010000003">
    <property type="protein sequence ID" value="MEQ4482061.1"/>
    <property type="molecule type" value="Genomic_DNA"/>
</dbReference>
<dbReference type="PRINTS" id="PR00723">
    <property type="entry name" value="SUBTILISIN"/>
</dbReference>
<protein>
    <submittedName>
        <fullName evidence="8">S8 family serine peptidase</fullName>
    </submittedName>
</protein>
<evidence type="ECO:0000256" key="4">
    <source>
        <dbReference type="ARBA" id="ARBA00022825"/>
    </source>
</evidence>
<evidence type="ECO:0000313" key="8">
    <source>
        <dbReference type="EMBL" id="MEQ4482061.1"/>
    </source>
</evidence>
<gene>
    <name evidence="8" type="ORF">QJS35_06600</name>
</gene>
<dbReference type="Pfam" id="PF00082">
    <property type="entry name" value="Peptidase_S8"/>
    <property type="match status" value="1"/>
</dbReference>
<sequence>MFTKHYLVTISTIVFATALLAPARLAQAAESSPAAQFAPANSPAPAFLKTLGIPEAWSLLSNDVTSTIAIVDTGVDLNNPEIKPYLLEGKNLVNDRKSPQDDNGHGTAVAGIIAAVAKAGESSSGTGRWKGRFLPIKALDQYGSGDEEKLTQGIRYAIEQGADIIVLSLGLRRDAPNLRDAVAFAESKGVLLIAASGNDAAVFGPRAAVQYPAAYPTVIAVAGSEGGKPVSQSTPGPEIDLSAAWRVQTLALGGGVVEMEGTSMGAPQVAAVAAMLKAEHPDWKPIRLREALRRTAISTGTDVWNVNAGYGLVSANKAIQADSTVDWREPNDTRAKAAEFPLGKEVSGTWGSLGDNDWFTFEVPYDGIYSLSGDEARFTLYSKDGLVEPRSVSTARVGFLKQWPVKKGRYWLQSLSSGATASDPDGYRFVSQFMMSPDAREPNDSAASAFTLPARTQQWIGSFHRLGDLDWVVVTLPKPGLLRLTVSTDTSRIDPEILVQPAGGSVIIVDERGDGGTEQWVLKYAKAGKYYFRIANAVSAKPEAVIGTYAATLEYITEKEDPYEPNDGPLTSTPLSPDKVYNGLINTNKDEDWYRFTLTKTRKVKLSVGYIPDSMRLNVELRNKKLQTLKKWSNGEGRKTLLGEKILLPGTYYVAITADRYNRNQTYGLRMLLTDS</sequence>
<evidence type="ECO:0000256" key="6">
    <source>
        <dbReference type="SAM" id="SignalP"/>
    </source>
</evidence>
<dbReference type="InterPro" id="IPR022398">
    <property type="entry name" value="Peptidase_S8_His-AS"/>
</dbReference>
<name>A0ABV1KPQ4_9BACL</name>
<feature type="domain" description="Peptidase S8/S53" evidence="7">
    <location>
        <begin position="67"/>
        <end position="311"/>
    </location>
</feature>
<keyword evidence="6" id="KW-0732">Signal</keyword>
<feature type="signal peptide" evidence="6">
    <location>
        <begin position="1"/>
        <end position="28"/>
    </location>
</feature>
<dbReference type="SUPFAM" id="SSF89260">
    <property type="entry name" value="Collagen-binding domain"/>
    <property type="match status" value="3"/>
</dbReference>
<evidence type="ECO:0000256" key="5">
    <source>
        <dbReference type="PROSITE-ProRule" id="PRU01240"/>
    </source>
</evidence>
<dbReference type="InterPro" id="IPR023827">
    <property type="entry name" value="Peptidase_S8_Asp-AS"/>
</dbReference>
<evidence type="ECO:0000313" key="9">
    <source>
        <dbReference type="Proteomes" id="UP001493487"/>
    </source>
</evidence>
<dbReference type="PROSITE" id="PS00137">
    <property type="entry name" value="SUBTILASE_HIS"/>
    <property type="match status" value="1"/>
</dbReference>
<dbReference type="InterPro" id="IPR015500">
    <property type="entry name" value="Peptidase_S8_subtilisin-rel"/>
</dbReference>
<feature type="active site" description="Charge relay system" evidence="5">
    <location>
        <position position="105"/>
    </location>
</feature>
<organism evidence="8 9">
    <name type="scientific">Cohnella silvisoli</name>
    <dbReference type="NCBI Taxonomy" id="2873699"/>
    <lineage>
        <taxon>Bacteria</taxon>
        <taxon>Bacillati</taxon>
        <taxon>Bacillota</taxon>
        <taxon>Bacilli</taxon>
        <taxon>Bacillales</taxon>
        <taxon>Paenibacillaceae</taxon>
        <taxon>Cohnella</taxon>
    </lineage>
</organism>
<dbReference type="PROSITE" id="PS00136">
    <property type="entry name" value="SUBTILASE_ASP"/>
    <property type="match status" value="1"/>
</dbReference>
<keyword evidence="3 5" id="KW-0378">Hydrolase</keyword>
<keyword evidence="4 5" id="KW-0720">Serine protease</keyword>
<evidence type="ECO:0000256" key="1">
    <source>
        <dbReference type="ARBA" id="ARBA00011073"/>
    </source>
</evidence>
<dbReference type="InterPro" id="IPR000209">
    <property type="entry name" value="Peptidase_S8/S53_dom"/>
</dbReference>
<feature type="active site" description="Charge relay system" evidence="5">
    <location>
        <position position="72"/>
    </location>
</feature>
<feature type="chain" id="PRO_5046435733" evidence="6">
    <location>
        <begin position="29"/>
        <end position="676"/>
    </location>
</feature>
<dbReference type="RefSeq" id="WP_232185268.1">
    <property type="nucleotide sequence ID" value="NZ_JAIOAP010000004.1"/>
</dbReference>
<evidence type="ECO:0000256" key="3">
    <source>
        <dbReference type="ARBA" id="ARBA00022801"/>
    </source>
</evidence>
<comment type="caution">
    <text evidence="8">The sequence shown here is derived from an EMBL/GenBank/DDBJ whole genome shotgun (WGS) entry which is preliminary data.</text>
</comment>
<dbReference type="Proteomes" id="UP001493487">
    <property type="component" value="Unassembled WGS sequence"/>
</dbReference>
<dbReference type="Gene3D" id="3.40.50.200">
    <property type="entry name" value="Peptidase S8/S53 domain"/>
    <property type="match status" value="1"/>
</dbReference>
<keyword evidence="9" id="KW-1185">Reference proteome</keyword>
<keyword evidence="2 5" id="KW-0645">Protease</keyword>
<proteinExistence type="inferred from homology"/>
<feature type="active site" description="Charge relay system" evidence="5">
    <location>
        <position position="263"/>
    </location>
</feature>
<dbReference type="InterPro" id="IPR036852">
    <property type="entry name" value="Peptidase_S8/S53_dom_sf"/>
</dbReference>
<dbReference type="Gene3D" id="2.60.120.380">
    <property type="match status" value="3"/>
</dbReference>